<feature type="region of interest" description="Disordered" evidence="1">
    <location>
        <begin position="201"/>
        <end position="250"/>
    </location>
</feature>
<evidence type="ECO:0000256" key="2">
    <source>
        <dbReference type="SAM" id="Phobius"/>
    </source>
</evidence>
<reference evidence="3 4" key="1">
    <citation type="submission" date="2024-10" db="EMBL/GenBank/DDBJ databases">
        <title>Updated reference genomes for cyclostephanoid diatoms.</title>
        <authorList>
            <person name="Roberts W.R."/>
            <person name="Alverson A.J."/>
        </authorList>
    </citation>
    <scope>NUCLEOTIDE SEQUENCE [LARGE SCALE GENOMIC DNA]</scope>
    <source>
        <strain evidence="3 4">AJA010-31</strain>
    </source>
</reference>
<name>A0ABD3PA99_9STRA</name>
<proteinExistence type="predicted"/>
<feature type="transmembrane region" description="Helical" evidence="2">
    <location>
        <begin position="167"/>
        <end position="188"/>
    </location>
</feature>
<sequence>MVLLESDGPKPKELSVEAIDVSVSDMTDGASLDRLPHLLGVLPDDHGTYEDEYTIKEEMRFALREPHETVLKQTASLDAEDRSTVSSLTYELYPSFDELHKSYVVRGDLEPKAFNEQKNSIDAEDASVRQSSMDKVSPWKRWFRLSQENSRRADSCIRVLNVSKKTLVIAAVVMLLALIAITASSSAISPSRVSRGYDSIEAADPEDKGGAPDIQTGGYQSKPNETGTITSTRPASKSSKENASLSTAQSSDLGEIGDAIVITSKSGGGVLSHFNSSTHEERFEDDFQPSANSTDSPSYNSIQAPTLTPTNYPTNSIKTEAPVLIHTSLFDTPTYYPSYADIPIETQAPSRAKTYTDEPTMIFTSEPTQYPSLHPSGKPLP</sequence>
<evidence type="ECO:0000313" key="3">
    <source>
        <dbReference type="EMBL" id="KAL3784383.1"/>
    </source>
</evidence>
<dbReference type="Proteomes" id="UP001530400">
    <property type="component" value="Unassembled WGS sequence"/>
</dbReference>
<accession>A0ABD3PA99</accession>
<keyword evidence="2" id="KW-0812">Transmembrane</keyword>
<dbReference type="EMBL" id="JALLPJ020000730">
    <property type="protein sequence ID" value="KAL3784383.1"/>
    <property type="molecule type" value="Genomic_DNA"/>
</dbReference>
<feature type="region of interest" description="Disordered" evidence="1">
    <location>
        <begin position="272"/>
        <end position="313"/>
    </location>
</feature>
<dbReference type="AlphaFoldDB" id="A0ABD3PA99"/>
<feature type="compositionally biased region" description="Polar residues" evidence="1">
    <location>
        <begin position="289"/>
        <end position="313"/>
    </location>
</feature>
<keyword evidence="4" id="KW-1185">Reference proteome</keyword>
<keyword evidence="2" id="KW-0472">Membrane</keyword>
<feature type="compositionally biased region" description="Polar residues" evidence="1">
    <location>
        <begin position="217"/>
        <end position="250"/>
    </location>
</feature>
<organism evidence="3 4">
    <name type="scientific">Cyclotella atomus</name>
    <dbReference type="NCBI Taxonomy" id="382360"/>
    <lineage>
        <taxon>Eukaryota</taxon>
        <taxon>Sar</taxon>
        <taxon>Stramenopiles</taxon>
        <taxon>Ochrophyta</taxon>
        <taxon>Bacillariophyta</taxon>
        <taxon>Coscinodiscophyceae</taxon>
        <taxon>Thalassiosirophycidae</taxon>
        <taxon>Stephanodiscales</taxon>
        <taxon>Stephanodiscaceae</taxon>
        <taxon>Cyclotella</taxon>
    </lineage>
</organism>
<evidence type="ECO:0000313" key="4">
    <source>
        <dbReference type="Proteomes" id="UP001530400"/>
    </source>
</evidence>
<keyword evidence="2" id="KW-1133">Transmembrane helix</keyword>
<protein>
    <submittedName>
        <fullName evidence="3">Uncharacterized protein</fullName>
    </submittedName>
</protein>
<gene>
    <name evidence="3" type="ORF">ACHAWO_001629</name>
</gene>
<evidence type="ECO:0000256" key="1">
    <source>
        <dbReference type="SAM" id="MobiDB-lite"/>
    </source>
</evidence>
<comment type="caution">
    <text evidence="3">The sequence shown here is derived from an EMBL/GenBank/DDBJ whole genome shotgun (WGS) entry which is preliminary data.</text>
</comment>